<evidence type="ECO:0000313" key="1">
    <source>
        <dbReference type="EMBL" id="MFC7386519.1"/>
    </source>
</evidence>
<proteinExistence type="predicted"/>
<reference evidence="2" key="1">
    <citation type="journal article" date="2019" name="Int. J. Syst. Evol. Microbiol.">
        <title>The Global Catalogue of Microorganisms (GCM) 10K type strain sequencing project: providing services to taxonomists for standard genome sequencing and annotation.</title>
        <authorList>
            <consortium name="The Broad Institute Genomics Platform"/>
            <consortium name="The Broad Institute Genome Sequencing Center for Infectious Disease"/>
            <person name="Wu L."/>
            <person name="Ma J."/>
        </authorList>
    </citation>
    <scope>NUCLEOTIDE SEQUENCE [LARGE SCALE GENOMIC DNA]</scope>
    <source>
        <strain evidence="2">CECT 7649</strain>
    </source>
</reference>
<name>A0ABW2PC32_9ACTN</name>
<gene>
    <name evidence="1" type="ORF">ACFQSB_30225</name>
</gene>
<dbReference type="EMBL" id="JBHTCG010000027">
    <property type="protein sequence ID" value="MFC7386519.1"/>
    <property type="molecule type" value="Genomic_DNA"/>
</dbReference>
<comment type="caution">
    <text evidence="1">The sequence shown here is derived from an EMBL/GenBank/DDBJ whole genome shotgun (WGS) entry which is preliminary data.</text>
</comment>
<accession>A0ABW2PC32</accession>
<evidence type="ECO:0000313" key="2">
    <source>
        <dbReference type="Proteomes" id="UP001596496"/>
    </source>
</evidence>
<dbReference type="Proteomes" id="UP001596496">
    <property type="component" value="Unassembled WGS sequence"/>
</dbReference>
<organism evidence="1 2">
    <name type="scientific">Sphaerisporangium rhizosphaerae</name>
    <dbReference type="NCBI Taxonomy" id="2269375"/>
    <lineage>
        <taxon>Bacteria</taxon>
        <taxon>Bacillati</taxon>
        <taxon>Actinomycetota</taxon>
        <taxon>Actinomycetes</taxon>
        <taxon>Streptosporangiales</taxon>
        <taxon>Streptosporangiaceae</taxon>
        <taxon>Sphaerisporangium</taxon>
    </lineage>
</organism>
<protein>
    <submittedName>
        <fullName evidence="1">Uncharacterized protein</fullName>
    </submittedName>
</protein>
<sequence>MVAAASLVAPSATALALPTPKAFTSYLDLECFKTSTYQPPTTTLTLKHLNPVLQDLPTEQVTLGAREKLCVPVAKNQVIPPSGVLDFIRYVDLSCYRITGATVNRSLVLSHLNPVLQDLPREQVVMTAPQHLCVPVAKNGLVPPSEVLSLVSHIDLKCYGLTPNTLMNRKLALTQLNPVLTNQIPTTSVQVTYGRQLCVPVLKAGDSVPTAVASIVRWIDLENFDVIAPAINPVTLSLKHLNPVLAGLPAETAVLSGAAQLGVPVAKNGQFPPG</sequence>
<dbReference type="RefSeq" id="WP_380830279.1">
    <property type="nucleotide sequence ID" value="NZ_JBHTCG010000027.1"/>
</dbReference>
<keyword evidence="2" id="KW-1185">Reference proteome</keyword>